<name>A0A3N0VGG5_9GAMM</name>
<dbReference type="InterPro" id="IPR051043">
    <property type="entry name" value="Sulfatase_Mod_Factor_Kinase"/>
</dbReference>
<gene>
    <name evidence="3" type="ORF">ED208_05020</name>
</gene>
<dbReference type="RefSeq" id="WP_123210794.1">
    <property type="nucleotide sequence ID" value="NZ_RJVO01000002.1"/>
</dbReference>
<dbReference type="Gene3D" id="1.10.510.10">
    <property type="entry name" value="Transferase(Phosphotransferase) domain 1"/>
    <property type="match status" value="1"/>
</dbReference>
<evidence type="ECO:0000313" key="3">
    <source>
        <dbReference type="EMBL" id="ROH91750.1"/>
    </source>
</evidence>
<proteinExistence type="predicted"/>
<evidence type="ECO:0000256" key="1">
    <source>
        <dbReference type="SAM" id="MobiDB-lite"/>
    </source>
</evidence>
<dbReference type="EMBL" id="RJVO01000002">
    <property type="protein sequence ID" value="ROH91750.1"/>
    <property type="molecule type" value="Genomic_DNA"/>
</dbReference>
<dbReference type="Pfam" id="PF00069">
    <property type="entry name" value="Pkinase"/>
    <property type="match status" value="1"/>
</dbReference>
<feature type="region of interest" description="Disordered" evidence="1">
    <location>
        <begin position="442"/>
        <end position="505"/>
    </location>
</feature>
<dbReference type="Proteomes" id="UP000282106">
    <property type="component" value="Unassembled WGS sequence"/>
</dbReference>
<dbReference type="InterPro" id="IPR008271">
    <property type="entry name" value="Ser/Thr_kinase_AS"/>
</dbReference>
<dbReference type="InterPro" id="IPR011009">
    <property type="entry name" value="Kinase-like_dom_sf"/>
</dbReference>
<organism evidence="3 4">
    <name type="scientific">Stagnimonas aquatica</name>
    <dbReference type="NCBI Taxonomy" id="2689987"/>
    <lineage>
        <taxon>Bacteria</taxon>
        <taxon>Pseudomonadati</taxon>
        <taxon>Pseudomonadota</taxon>
        <taxon>Gammaproteobacteria</taxon>
        <taxon>Nevskiales</taxon>
        <taxon>Nevskiaceae</taxon>
        <taxon>Stagnimonas</taxon>
    </lineage>
</organism>
<feature type="compositionally biased region" description="Pro residues" evidence="1">
    <location>
        <begin position="382"/>
        <end position="391"/>
    </location>
</feature>
<dbReference type="GO" id="GO:0120147">
    <property type="term" value="F:formylglycine-generating oxidase activity"/>
    <property type="evidence" value="ECO:0007669"/>
    <property type="project" value="TreeGrafter"/>
</dbReference>
<feature type="compositionally biased region" description="Pro residues" evidence="1">
    <location>
        <begin position="357"/>
        <end position="366"/>
    </location>
</feature>
<dbReference type="InParanoid" id="A0A3N0VGG5"/>
<feature type="domain" description="Protein kinase" evidence="2">
    <location>
        <begin position="56"/>
        <end position="329"/>
    </location>
</feature>
<comment type="caution">
    <text evidence="3">The sequence shown here is derived from an EMBL/GenBank/DDBJ whole genome shotgun (WGS) entry which is preliminary data.</text>
</comment>
<dbReference type="SMART" id="SM00220">
    <property type="entry name" value="S_TKc"/>
    <property type="match status" value="1"/>
</dbReference>
<dbReference type="InterPro" id="IPR016187">
    <property type="entry name" value="CTDL_fold"/>
</dbReference>
<dbReference type="SUPFAM" id="SSF56112">
    <property type="entry name" value="Protein kinase-like (PK-like)"/>
    <property type="match status" value="1"/>
</dbReference>
<dbReference type="GO" id="GO:0005524">
    <property type="term" value="F:ATP binding"/>
    <property type="evidence" value="ECO:0007669"/>
    <property type="project" value="InterPro"/>
</dbReference>
<dbReference type="InterPro" id="IPR005532">
    <property type="entry name" value="SUMF_dom"/>
</dbReference>
<keyword evidence="4" id="KW-1185">Reference proteome</keyword>
<dbReference type="CDD" id="cd14014">
    <property type="entry name" value="STKc_PknB_like"/>
    <property type="match status" value="1"/>
</dbReference>
<feature type="compositionally biased region" description="Low complexity" evidence="1">
    <location>
        <begin position="392"/>
        <end position="405"/>
    </location>
</feature>
<dbReference type="Pfam" id="PF03781">
    <property type="entry name" value="FGE-sulfatase"/>
    <property type="match status" value="1"/>
</dbReference>
<sequence length="810" mass="86387">MTSIDSAASAARYQKHCPGCFQLKGGAAVCPHCGYDEATPRSPLFLPHGMILGGQYRVGRVLGRPGGFGITYLGWDVNLQQRVAIKEYLPRELAARTQDNLEVSAHTAEDRRGFEFGKEQFLREARIVAKLDHPNIVRVRNFFNAYSTAYLVMDYYEGMTLGDYLTSVRTRLEPALAIPLIKPVLDGLQYVHERGLVHRDLKPHNIYLAAVGRPIVLDFGAARQAAGDRVQSLSVVLTEGYAPLEQYQRRAIQGPWTDVYGAAATLFRMLTGHAPPIALDRIGQDPMEGGGWAGIPEPLIPALRQALAVRPNERYQSAAEFRAALEQYQAGGEAPAASRPAPEPDPASRPRSRSLPPMTPEPPPSAVPSTEPLSAPTSPGSSLPPDPPPPVVLRATPAPVAPATPSLGPLPAEALAAELGPADGLRPAGGYPLLGRSELADVPPRAPASRPVPPAVSAGRAAGPVPLAPLDSVSAPTHRRPPDPTPSLLASPALPPRRRAEDRPASRVQNRLLLGGLLLAASLAVVYVLLNPPGSGRAGPVPGVIAAPPASTAPSPTPTHLAEAPEVPATPESLGPLRPPELVALPAGELPSSAGGAPLSLRPFRIGASEVTVGEFADFVRRSGYRNPRWPNYPCESAGGRLPEWDAPGYAQTDDFPVVCTSLADALAYSDWLSRETGQRFRLPTEAEWEYAARAGSRGRYWWGNEYAEGMASCQSCPPLVPTQPSAVRSFAANPFGLFEMLGNVREWTCSSYAATGGPSNRCAATGESGRMVVRGGSWQEGVEALDAGARSGFEPYRRNVWTGFRIVQE</sequence>
<evidence type="ECO:0000259" key="2">
    <source>
        <dbReference type="PROSITE" id="PS50011"/>
    </source>
</evidence>
<dbReference type="GO" id="GO:0004672">
    <property type="term" value="F:protein kinase activity"/>
    <property type="evidence" value="ECO:0007669"/>
    <property type="project" value="InterPro"/>
</dbReference>
<reference evidence="3 4" key="1">
    <citation type="submission" date="2018-10" db="EMBL/GenBank/DDBJ databases">
        <authorList>
            <person name="Chen W.-M."/>
        </authorList>
    </citation>
    <scope>NUCLEOTIDE SEQUENCE [LARGE SCALE GENOMIC DNA]</scope>
    <source>
        <strain evidence="3 4">THS-13</strain>
    </source>
</reference>
<accession>A0A3N0VGG5</accession>
<dbReference type="PROSITE" id="PS00108">
    <property type="entry name" value="PROTEIN_KINASE_ST"/>
    <property type="match status" value="1"/>
</dbReference>
<dbReference type="Gene3D" id="3.30.200.20">
    <property type="entry name" value="Phosphorylase Kinase, domain 1"/>
    <property type="match status" value="1"/>
</dbReference>
<dbReference type="SUPFAM" id="SSF56436">
    <property type="entry name" value="C-type lectin-like"/>
    <property type="match status" value="1"/>
</dbReference>
<evidence type="ECO:0000313" key="4">
    <source>
        <dbReference type="Proteomes" id="UP000282106"/>
    </source>
</evidence>
<dbReference type="AlphaFoldDB" id="A0A3N0VGG5"/>
<dbReference type="InterPro" id="IPR042095">
    <property type="entry name" value="SUMF_sf"/>
</dbReference>
<dbReference type="PANTHER" id="PTHR23150:SF19">
    <property type="entry name" value="FORMYLGLYCINE-GENERATING ENZYME"/>
    <property type="match status" value="1"/>
</dbReference>
<protein>
    <recommendedName>
        <fullName evidence="2">Protein kinase domain-containing protein</fullName>
    </recommendedName>
</protein>
<feature type="compositionally biased region" description="Pro residues" evidence="1">
    <location>
        <begin position="444"/>
        <end position="454"/>
    </location>
</feature>
<dbReference type="PROSITE" id="PS50011">
    <property type="entry name" value="PROTEIN_KINASE_DOM"/>
    <property type="match status" value="1"/>
</dbReference>
<feature type="region of interest" description="Disordered" evidence="1">
    <location>
        <begin position="330"/>
        <end position="405"/>
    </location>
</feature>
<dbReference type="InterPro" id="IPR000719">
    <property type="entry name" value="Prot_kinase_dom"/>
</dbReference>
<feature type="compositionally biased region" description="Low complexity" evidence="1">
    <location>
        <begin position="367"/>
        <end position="381"/>
    </location>
</feature>
<dbReference type="Gene3D" id="3.90.1580.10">
    <property type="entry name" value="paralog of FGE (formylglycine-generating enzyme)"/>
    <property type="match status" value="1"/>
</dbReference>
<dbReference type="PANTHER" id="PTHR23150">
    <property type="entry name" value="SULFATASE MODIFYING FACTOR 1, 2"/>
    <property type="match status" value="1"/>
</dbReference>